<reference evidence="2" key="1">
    <citation type="journal article" date="2024" name="Proc. Natl. Acad. Sci. U.S.A.">
        <title>Extraordinary preservation of gene collinearity over three hundred million years revealed in homosporous lycophytes.</title>
        <authorList>
            <person name="Li C."/>
            <person name="Wickell D."/>
            <person name="Kuo L.Y."/>
            <person name="Chen X."/>
            <person name="Nie B."/>
            <person name="Liao X."/>
            <person name="Peng D."/>
            <person name="Ji J."/>
            <person name="Jenkins J."/>
            <person name="Williams M."/>
            <person name="Shu S."/>
            <person name="Plott C."/>
            <person name="Barry K."/>
            <person name="Rajasekar S."/>
            <person name="Grimwood J."/>
            <person name="Han X."/>
            <person name="Sun S."/>
            <person name="Hou Z."/>
            <person name="He W."/>
            <person name="Dai G."/>
            <person name="Sun C."/>
            <person name="Schmutz J."/>
            <person name="Leebens-Mack J.H."/>
            <person name="Li F.W."/>
            <person name="Wang L."/>
        </authorList>
    </citation>
    <scope>NUCLEOTIDE SEQUENCE [LARGE SCALE GENOMIC DNA]</scope>
    <source>
        <strain evidence="2">cv. PW_Plant_1</strain>
    </source>
</reference>
<comment type="caution">
    <text evidence="1">The sequence shown here is derived from an EMBL/GenBank/DDBJ whole genome shotgun (WGS) entry which is preliminary data.</text>
</comment>
<dbReference type="Proteomes" id="UP001162992">
    <property type="component" value="Chromosome 7"/>
</dbReference>
<name>A0ACC2D770_DIPCM</name>
<sequence>MKVISLLKLIIVVFASQSAHLRQRIIQASKSLESSYSRQSMDRSSYQATKGIPVLLFLSSHSGYRE</sequence>
<keyword evidence="2" id="KW-1185">Reference proteome</keyword>
<accession>A0ACC2D770</accession>
<protein>
    <submittedName>
        <fullName evidence="1">Uncharacterized protein</fullName>
    </submittedName>
</protein>
<dbReference type="EMBL" id="CM055098">
    <property type="protein sequence ID" value="KAJ7550014.1"/>
    <property type="molecule type" value="Genomic_DNA"/>
</dbReference>
<organism evidence="1 2">
    <name type="scientific">Diphasiastrum complanatum</name>
    <name type="common">Issler's clubmoss</name>
    <name type="synonym">Lycopodium complanatum</name>
    <dbReference type="NCBI Taxonomy" id="34168"/>
    <lineage>
        <taxon>Eukaryota</taxon>
        <taxon>Viridiplantae</taxon>
        <taxon>Streptophyta</taxon>
        <taxon>Embryophyta</taxon>
        <taxon>Tracheophyta</taxon>
        <taxon>Lycopodiopsida</taxon>
        <taxon>Lycopodiales</taxon>
        <taxon>Lycopodiaceae</taxon>
        <taxon>Lycopodioideae</taxon>
        <taxon>Diphasiastrum</taxon>
    </lineage>
</organism>
<proteinExistence type="predicted"/>
<evidence type="ECO:0000313" key="2">
    <source>
        <dbReference type="Proteomes" id="UP001162992"/>
    </source>
</evidence>
<evidence type="ECO:0000313" key="1">
    <source>
        <dbReference type="EMBL" id="KAJ7550014.1"/>
    </source>
</evidence>
<gene>
    <name evidence="1" type="ORF">O6H91_07G078300</name>
</gene>